<comment type="caution">
    <text evidence="10">The sequence shown here is derived from an EMBL/GenBank/DDBJ whole genome shotgun (WGS) entry which is preliminary data.</text>
</comment>
<keyword evidence="11" id="KW-1185">Reference proteome</keyword>
<feature type="region of interest" description="Disordered" evidence="6">
    <location>
        <begin position="146"/>
        <end position="167"/>
    </location>
</feature>
<feature type="region of interest" description="Disordered" evidence="6">
    <location>
        <begin position="323"/>
        <end position="348"/>
    </location>
</feature>
<dbReference type="PANTHER" id="PTHR33885:SF3">
    <property type="entry name" value="PHAGE SHOCK PROTEIN C"/>
    <property type="match status" value="1"/>
</dbReference>
<sequence length="552" mass="58161">MTDEQTTAAEDPAAPRPDQRPPLTRSDSHRVVAGVCGGLGRHLDIDPVVFRVVIAVLCLSGGLGLFLYGLAWLVVPKEPVDGKAGQTELQRVLTGRVDGQSVGAVLLTVIGTGVFFSSMDDSGQMFPFLLLAGLIFLAVRHDPERRRRARGQGADRPGGPYDRLVDQDGPLDWSRWGQRVAQDVKAGWDQHKGDWDAYRATWDGYRATWDARKAEFDRRMDDWDGRARVDLSKESGPAGEAKDAAAGAKDAAADESGRPAQEQPAQARAADTKPADTPPHGPSGYLWDPRHPERNPYLAHTLPPGAARPLGAPAQAWWQRTDLPEGDPLRKSGTAAGPAGGAAAVARPRRHRSFAGPLGLLLAIGAGALVWAIPYADGSRARVSTVLAAALLGLGVSMLVAAKFGRARGLLVPALALTVLLTGLSGSRATLESSFGDRVWAPASASELQSGYALAAGNAQLDLSGVDPAGGTLSTTIRMGGGDLEVTVPSDVEVHLTVRNGIGNIQTPNSEADSGIGNNRDFVIHPTNGQKSRGTVDLTVKLGIGDIQVEQA</sequence>
<feature type="region of interest" description="Disordered" evidence="6">
    <location>
        <begin position="230"/>
        <end position="310"/>
    </location>
</feature>
<keyword evidence="4 7" id="KW-1133">Transmembrane helix</keyword>
<dbReference type="Proteomes" id="UP001500305">
    <property type="component" value="Unassembled WGS sequence"/>
</dbReference>
<feature type="compositionally biased region" description="Low complexity" evidence="6">
    <location>
        <begin position="258"/>
        <end position="269"/>
    </location>
</feature>
<feature type="transmembrane region" description="Helical" evidence="7">
    <location>
        <begin position="409"/>
        <end position="426"/>
    </location>
</feature>
<organism evidence="10 11">
    <name type="scientific">Kitasatospora cystarginea</name>
    <dbReference type="NCBI Taxonomy" id="58350"/>
    <lineage>
        <taxon>Bacteria</taxon>
        <taxon>Bacillati</taxon>
        <taxon>Actinomycetota</taxon>
        <taxon>Actinomycetes</taxon>
        <taxon>Kitasatosporales</taxon>
        <taxon>Streptomycetaceae</taxon>
        <taxon>Kitasatospora</taxon>
    </lineage>
</organism>
<keyword evidence="2" id="KW-1003">Cell membrane</keyword>
<evidence type="ECO:0000256" key="5">
    <source>
        <dbReference type="ARBA" id="ARBA00023136"/>
    </source>
</evidence>
<feature type="region of interest" description="Disordered" evidence="6">
    <location>
        <begin position="1"/>
        <end position="27"/>
    </location>
</feature>
<evidence type="ECO:0000256" key="6">
    <source>
        <dbReference type="SAM" id="MobiDB-lite"/>
    </source>
</evidence>
<dbReference type="RefSeq" id="WP_344634766.1">
    <property type="nucleotide sequence ID" value="NZ_BAAATR010000003.1"/>
</dbReference>
<reference evidence="11" key="1">
    <citation type="journal article" date="2019" name="Int. J. Syst. Evol. Microbiol.">
        <title>The Global Catalogue of Microorganisms (GCM) 10K type strain sequencing project: providing services to taxonomists for standard genome sequencing and annotation.</title>
        <authorList>
            <consortium name="The Broad Institute Genomics Platform"/>
            <consortium name="The Broad Institute Genome Sequencing Center for Infectious Disease"/>
            <person name="Wu L."/>
            <person name="Ma J."/>
        </authorList>
    </citation>
    <scope>NUCLEOTIDE SEQUENCE [LARGE SCALE GENOMIC DNA]</scope>
    <source>
        <strain evidence="11">JCM 7356</strain>
    </source>
</reference>
<feature type="compositionally biased region" description="Low complexity" evidence="6">
    <location>
        <begin position="151"/>
        <end position="160"/>
    </location>
</feature>
<evidence type="ECO:0000256" key="3">
    <source>
        <dbReference type="ARBA" id="ARBA00022692"/>
    </source>
</evidence>
<evidence type="ECO:0008006" key="12">
    <source>
        <dbReference type="Google" id="ProtNLM"/>
    </source>
</evidence>
<name>A0ABP5QDN4_9ACTN</name>
<accession>A0ABP5QDN4</accession>
<feature type="transmembrane region" description="Helical" evidence="7">
    <location>
        <begin position="354"/>
        <end position="375"/>
    </location>
</feature>
<keyword evidence="3 7" id="KW-0812">Transmembrane</keyword>
<feature type="domain" description="Cell wall-active antibiotics response LiaF-like C-terminal" evidence="9">
    <location>
        <begin position="455"/>
        <end position="549"/>
    </location>
</feature>
<feature type="transmembrane region" description="Helical" evidence="7">
    <location>
        <begin position="381"/>
        <end position="402"/>
    </location>
</feature>
<dbReference type="InterPro" id="IPR007168">
    <property type="entry name" value="Phageshock_PspC_N"/>
</dbReference>
<dbReference type="EMBL" id="BAAATR010000003">
    <property type="protein sequence ID" value="GAA2230188.1"/>
    <property type="molecule type" value="Genomic_DNA"/>
</dbReference>
<evidence type="ECO:0000256" key="1">
    <source>
        <dbReference type="ARBA" id="ARBA00004162"/>
    </source>
</evidence>
<dbReference type="InterPro" id="IPR052027">
    <property type="entry name" value="PspC"/>
</dbReference>
<dbReference type="PANTHER" id="PTHR33885">
    <property type="entry name" value="PHAGE SHOCK PROTEIN C"/>
    <property type="match status" value="1"/>
</dbReference>
<dbReference type="InterPro" id="IPR024425">
    <property type="entry name" value="LiaF-like_C"/>
</dbReference>
<evidence type="ECO:0000256" key="2">
    <source>
        <dbReference type="ARBA" id="ARBA00022475"/>
    </source>
</evidence>
<gene>
    <name evidence="10" type="ORF">GCM10010430_07760</name>
</gene>
<keyword evidence="5 7" id="KW-0472">Membrane</keyword>
<feature type="transmembrane region" description="Helical" evidence="7">
    <location>
        <begin position="48"/>
        <end position="75"/>
    </location>
</feature>
<dbReference type="Pfam" id="PF09922">
    <property type="entry name" value="LiaF-like_C"/>
    <property type="match status" value="1"/>
</dbReference>
<feature type="compositionally biased region" description="Low complexity" evidence="6">
    <location>
        <begin position="335"/>
        <end position="346"/>
    </location>
</feature>
<evidence type="ECO:0000256" key="4">
    <source>
        <dbReference type="ARBA" id="ARBA00022989"/>
    </source>
</evidence>
<evidence type="ECO:0000256" key="7">
    <source>
        <dbReference type="SAM" id="Phobius"/>
    </source>
</evidence>
<evidence type="ECO:0000259" key="8">
    <source>
        <dbReference type="Pfam" id="PF04024"/>
    </source>
</evidence>
<comment type="subcellular location">
    <subcellularLocation>
        <location evidence="1">Cell membrane</location>
        <topology evidence="1">Single-pass membrane protein</topology>
    </subcellularLocation>
</comment>
<protein>
    <recommendedName>
        <fullName evidence="12">Phage shock protein PspC N-terminal domain-containing protein</fullName>
    </recommendedName>
</protein>
<feature type="transmembrane region" description="Helical" evidence="7">
    <location>
        <begin position="122"/>
        <end position="139"/>
    </location>
</feature>
<evidence type="ECO:0000259" key="9">
    <source>
        <dbReference type="Pfam" id="PF09922"/>
    </source>
</evidence>
<proteinExistence type="predicted"/>
<feature type="domain" description="Phage shock protein PspC N-terminal" evidence="8">
    <location>
        <begin position="22"/>
        <end position="78"/>
    </location>
</feature>
<dbReference type="Pfam" id="PF04024">
    <property type="entry name" value="PspC"/>
    <property type="match status" value="1"/>
</dbReference>
<evidence type="ECO:0000313" key="11">
    <source>
        <dbReference type="Proteomes" id="UP001500305"/>
    </source>
</evidence>
<evidence type="ECO:0000313" key="10">
    <source>
        <dbReference type="EMBL" id="GAA2230188.1"/>
    </source>
</evidence>